<dbReference type="Gene3D" id="1.10.540.10">
    <property type="entry name" value="Acyl-CoA dehydrogenase/oxidase, N-terminal domain"/>
    <property type="match status" value="1"/>
</dbReference>
<name>A0A1I3XRG2_9PROT</name>
<evidence type="ECO:0000256" key="2">
    <source>
        <dbReference type="ARBA" id="ARBA00009347"/>
    </source>
</evidence>
<keyword evidence="4" id="KW-0274">FAD</keyword>
<evidence type="ECO:0000313" key="7">
    <source>
        <dbReference type="EMBL" id="SFK22247.1"/>
    </source>
</evidence>
<proteinExistence type="inferred from homology"/>
<keyword evidence="5" id="KW-0560">Oxidoreductase</keyword>
<dbReference type="InterPro" id="IPR009075">
    <property type="entry name" value="AcylCo_DH/oxidase_C"/>
</dbReference>
<dbReference type="GO" id="GO:0050660">
    <property type="term" value="F:flavin adenine dinucleotide binding"/>
    <property type="evidence" value="ECO:0007669"/>
    <property type="project" value="InterPro"/>
</dbReference>
<sequence>MDMMQTGLDPADFADSARKAVAACLGLDPAGCGARLAEDGLLGVLAPEEVGGLGLDLRFALPVVQAAGAGDLAFPLAETMLMARHLAGPAPAIAASLAAGEGRGTIAWAGTARTELVGTVGRAPLAEGADWVLVRLAHGAALLPGSALRIAKAIGLDETAPEYNVTLTGADAACRLDAAAWSALAEEASLLRAAAILGAAETSLALAVEHVTTRRQFGKPLVANQAMRHLLARQKLAMEGMRGALIRATGCGDDAVGMLARRAAFLAAATHGPLIAEASIQAHGGMGFTWDIPVHRHLRRIRTLEAQGEAPAMREAVAAALIDAN</sequence>
<evidence type="ECO:0000256" key="5">
    <source>
        <dbReference type="ARBA" id="ARBA00023002"/>
    </source>
</evidence>
<accession>A0A1I3XRG2</accession>
<evidence type="ECO:0000313" key="8">
    <source>
        <dbReference type="Proteomes" id="UP000199473"/>
    </source>
</evidence>
<dbReference type="InterPro" id="IPR036250">
    <property type="entry name" value="AcylCo_DH-like_C"/>
</dbReference>
<evidence type="ECO:0000256" key="4">
    <source>
        <dbReference type="ARBA" id="ARBA00022827"/>
    </source>
</evidence>
<dbReference type="PANTHER" id="PTHR43884:SF20">
    <property type="entry name" value="ACYL-COA DEHYDROGENASE FADE28"/>
    <property type="match status" value="1"/>
</dbReference>
<keyword evidence="8" id="KW-1185">Reference proteome</keyword>
<dbReference type="Pfam" id="PF00441">
    <property type="entry name" value="Acyl-CoA_dh_1"/>
    <property type="match status" value="1"/>
</dbReference>
<comment type="cofactor">
    <cofactor evidence="1">
        <name>FAD</name>
        <dbReference type="ChEBI" id="CHEBI:57692"/>
    </cofactor>
</comment>
<dbReference type="InterPro" id="IPR009100">
    <property type="entry name" value="AcylCoA_DH/oxidase_NM_dom_sf"/>
</dbReference>
<dbReference type="AlphaFoldDB" id="A0A1I3XRG2"/>
<dbReference type="PANTHER" id="PTHR43884">
    <property type="entry name" value="ACYL-COA DEHYDROGENASE"/>
    <property type="match status" value="1"/>
</dbReference>
<reference evidence="7 8" key="1">
    <citation type="submission" date="2016-10" db="EMBL/GenBank/DDBJ databases">
        <authorList>
            <person name="de Groot N.N."/>
        </authorList>
    </citation>
    <scope>NUCLEOTIDE SEQUENCE [LARGE SCALE GENOMIC DNA]</scope>
    <source>
        <strain evidence="7 8">DSM 19981</strain>
    </source>
</reference>
<dbReference type="SUPFAM" id="SSF56645">
    <property type="entry name" value="Acyl-CoA dehydrogenase NM domain-like"/>
    <property type="match status" value="1"/>
</dbReference>
<organism evidence="7 8">
    <name type="scientific">Falsiroseomonas stagni DSM 19981</name>
    <dbReference type="NCBI Taxonomy" id="1123062"/>
    <lineage>
        <taxon>Bacteria</taxon>
        <taxon>Pseudomonadati</taxon>
        <taxon>Pseudomonadota</taxon>
        <taxon>Alphaproteobacteria</taxon>
        <taxon>Acetobacterales</taxon>
        <taxon>Roseomonadaceae</taxon>
        <taxon>Falsiroseomonas</taxon>
    </lineage>
</organism>
<dbReference type="SUPFAM" id="SSF47203">
    <property type="entry name" value="Acyl-CoA dehydrogenase C-terminal domain-like"/>
    <property type="match status" value="1"/>
</dbReference>
<feature type="domain" description="Acyl-CoA dehydrogenase/oxidase C-terminal" evidence="6">
    <location>
        <begin position="190"/>
        <end position="320"/>
    </location>
</feature>
<dbReference type="STRING" id="1123062.SAMN02745775_101593"/>
<comment type="similarity">
    <text evidence="2">Belongs to the acyl-CoA dehydrogenase family.</text>
</comment>
<gene>
    <name evidence="7" type="ORF">SAMN02745775_101593</name>
</gene>
<dbReference type="EMBL" id="FOSQ01000001">
    <property type="protein sequence ID" value="SFK22247.1"/>
    <property type="molecule type" value="Genomic_DNA"/>
</dbReference>
<evidence type="ECO:0000256" key="3">
    <source>
        <dbReference type="ARBA" id="ARBA00022630"/>
    </source>
</evidence>
<dbReference type="Proteomes" id="UP000199473">
    <property type="component" value="Unassembled WGS sequence"/>
</dbReference>
<dbReference type="GO" id="GO:0003995">
    <property type="term" value="F:acyl-CoA dehydrogenase activity"/>
    <property type="evidence" value="ECO:0007669"/>
    <property type="project" value="TreeGrafter"/>
</dbReference>
<dbReference type="RefSeq" id="WP_175533689.1">
    <property type="nucleotide sequence ID" value="NZ_FOSQ01000001.1"/>
</dbReference>
<evidence type="ECO:0000256" key="1">
    <source>
        <dbReference type="ARBA" id="ARBA00001974"/>
    </source>
</evidence>
<protein>
    <submittedName>
        <fullName evidence="7">Acyl-CoA dehydrogenase, N-terminal domain</fullName>
    </submittedName>
</protein>
<evidence type="ECO:0000259" key="6">
    <source>
        <dbReference type="Pfam" id="PF00441"/>
    </source>
</evidence>
<keyword evidence="3" id="KW-0285">Flavoprotein</keyword>
<dbReference type="Gene3D" id="1.20.140.10">
    <property type="entry name" value="Butyryl-CoA Dehydrogenase, subunit A, domain 3"/>
    <property type="match status" value="1"/>
</dbReference>
<dbReference type="InterPro" id="IPR037069">
    <property type="entry name" value="AcylCoA_DH/ox_N_sf"/>
</dbReference>